<evidence type="ECO:0000256" key="1">
    <source>
        <dbReference type="ARBA" id="ARBA00004141"/>
    </source>
</evidence>
<dbReference type="GO" id="GO:0008076">
    <property type="term" value="C:voltage-gated potassium channel complex"/>
    <property type="evidence" value="ECO:0007669"/>
    <property type="project" value="InterPro"/>
</dbReference>
<keyword evidence="7" id="KW-0407">Ion channel</keyword>
<evidence type="ECO:0000256" key="3">
    <source>
        <dbReference type="ARBA" id="ARBA00022692"/>
    </source>
</evidence>
<dbReference type="PANTHER" id="PTHR11537:SF39">
    <property type="entry name" value="POTASSIUM VOLTAGE-GATED CHANNEL SUBFAMILY S MEMBER 3"/>
    <property type="match status" value="1"/>
</dbReference>
<evidence type="ECO:0000256" key="6">
    <source>
        <dbReference type="ARBA" id="ARBA00023136"/>
    </source>
</evidence>
<feature type="domain" description="Potassium channel tetramerisation-type BTB" evidence="9">
    <location>
        <begin position="17"/>
        <end position="56"/>
    </location>
</feature>
<dbReference type="Gene3D" id="1.20.120.350">
    <property type="entry name" value="Voltage-gated potassium channels. Chain C"/>
    <property type="match status" value="1"/>
</dbReference>
<keyword evidence="3 8" id="KW-0812">Transmembrane</keyword>
<dbReference type="SUPFAM" id="SSF54695">
    <property type="entry name" value="POZ domain"/>
    <property type="match status" value="1"/>
</dbReference>
<dbReference type="InterPro" id="IPR003971">
    <property type="entry name" value="K_chnl_volt-dep_Kv5/Kv9"/>
</dbReference>
<evidence type="ECO:0000256" key="7">
    <source>
        <dbReference type="ARBA" id="ARBA00023303"/>
    </source>
</evidence>
<keyword evidence="6 8" id="KW-0472">Membrane</keyword>
<reference evidence="10 11" key="1">
    <citation type="submission" date="2013-11" db="EMBL/GenBank/DDBJ databases">
        <title>The Damaraland mole rat (Fukomys damarensis) genome and evolution of African mole rats.</title>
        <authorList>
            <person name="Gladyshev V.N."/>
            <person name="Fang X."/>
        </authorList>
    </citation>
    <scope>NUCLEOTIDE SEQUENCE [LARGE SCALE GENOMIC DNA]</scope>
    <source>
        <tissue evidence="10">Liver</tissue>
    </source>
</reference>
<dbReference type="InterPro" id="IPR027359">
    <property type="entry name" value="Volt_channel_dom_sf"/>
</dbReference>
<organism evidence="10 11">
    <name type="scientific">Fukomys damarensis</name>
    <name type="common">Damaraland mole rat</name>
    <name type="synonym">Cryptomys damarensis</name>
    <dbReference type="NCBI Taxonomy" id="885580"/>
    <lineage>
        <taxon>Eukaryota</taxon>
        <taxon>Metazoa</taxon>
        <taxon>Chordata</taxon>
        <taxon>Craniata</taxon>
        <taxon>Vertebrata</taxon>
        <taxon>Euteleostomi</taxon>
        <taxon>Mammalia</taxon>
        <taxon>Eutheria</taxon>
        <taxon>Euarchontoglires</taxon>
        <taxon>Glires</taxon>
        <taxon>Rodentia</taxon>
        <taxon>Hystricomorpha</taxon>
        <taxon>Bathyergidae</taxon>
        <taxon>Fukomys</taxon>
    </lineage>
</organism>
<feature type="transmembrane region" description="Helical" evidence="8">
    <location>
        <begin position="110"/>
        <end position="128"/>
    </location>
</feature>
<gene>
    <name evidence="10" type="ORF">H920_18847</name>
</gene>
<keyword evidence="4 8" id="KW-1133">Transmembrane helix</keyword>
<evidence type="ECO:0000256" key="2">
    <source>
        <dbReference type="ARBA" id="ARBA00022448"/>
    </source>
</evidence>
<proteinExistence type="predicted"/>
<dbReference type="EMBL" id="KN124898">
    <property type="protein sequence ID" value="KFO19778.1"/>
    <property type="molecule type" value="Genomic_DNA"/>
</dbReference>
<evidence type="ECO:0000313" key="10">
    <source>
        <dbReference type="EMBL" id="KFO19778.1"/>
    </source>
</evidence>
<dbReference type="InterPro" id="IPR028325">
    <property type="entry name" value="VG_K_chnl"/>
</dbReference>
<accession>A0A091CQ41</accession>
<protein>
    <submittedName>
        <fullName evidence="10">Potassium voltage-gated channel subfamily S member 3</fullName>
    </submittedName>
</protein>
<evidence type="ECO:0000256" key="4">
    <source>
        <dbReference type="ARBA" id="ARBA00022989"/>
    </source>
</evidence>
<dbReference type="InterPro" id="IPR003131">
    <property type="entry name" value="T1-type_BTB"/>
</dbReference>
<dbReference type="PRINTS" id="PR00169">
    <property type="entry name" value="KCHANNEL"/>
</dbReference>
<dbReference type="PANTHER" id="PTHR11537">
    <property type="entry name" value="VOLTAGE-GATED POTASSIUM CHANNEL"/>
    <property type="match status" value="1"/>
</dbReference>
<evidence type="ECO:0000313" key="11">
    <source>
        <dbReference type="Proteomes" id="UP000028990"/>
    </source>
</evidence>
<keyword evidence="5" id="KW-0406">Ion transport</keyword>
<evidence type="ECO:0000256" key="8">
    <source>
        <dbReference type="SAM" id="Phobius"/>
    </source>
</evidence>
<keyword evidence="2" id="KW-0813">Transport</keyword>
<dbReference type="GO" id="GO:0005249">
    <property type="term" value="F:voltage-gated potassium channel activity"/>
    <property type="evidence" value="ECO:0007669"/>
    <property type="project" value="InterPro"/>
</dbReference>
<name>A0A091CQ41_FUKDA</name>
<sequence>MVFGEFFCHHGQGKELVNLNVGDFKQSVAQRTLLQFPHTHLGKLLSCHLEHKEESQHKDWEQKSNDTSTDSSFEESSLFEKELEKFDHLQFGQLQKKIWIRMENPGSAKLMAVSSLSVVLASILAMCVHSMSEFQKENREMDHPMLEGLAIACIACFTGELAIWLAAVPCQKKYWKKLQ</sequence>
<dbReference type="PRINTS" id="PR01494">
    <property type="entry name" value="KV9CHANNEL"/>
</dbReference>
<dbReference type="AlphaFoldDB" id="A0A091CQ41"/>
<dbReference type="GO" id="GO:0051260">
    <property type="term" value="P:protein homooligomerization"/>
    <property type="evidence" value="ECO:0007669"/>
    <property type="project" value="InterPro"/>
</dbReference>
<evidence type="ECO:0000259" key="9">
    <source>
        <dbReference type="Pfam" id="PF02214"/>
    </source>
</evidence>
<dbReference type="Proteomes" id="UP000028990">
    <property type="component" value="Unassembled WGS sequence"/>
</dbReference>
<dbReference type="GO" id="GO:0001508">
    <property type="term" value="P:action potential"/>
    <property type="evidence" value="ECO:0007669"/>
    <property type="project" value="TreeGrafter"/>
</dbReference>
<dbReference type="eggNOG" id="KOG3713">
    <property type="taxonomic scope" value="Eukaryota"/>
</dbReference>
<dbReference type="Pfam" id="PF02214">
    <property type="entry name" value="BTB_2"/>
    <property type="match status" value="1"/>
</dbReference>
<comment type="subcellular location">
    <subcellularLocation>
        <location evidence="1">Membrane</location>
        <topology evidence="1">Multi-pass membrane protein</topology>
    </subcellularLocation>
</comment>
<dbReference type="InterPro" id="IPR011333">
    <property type="entry name" value="SKP1/BTB/POZ_sf"/>
</dbReference>
<feature type="transmembrane region" description="Helical" evidence="8">
    <location>
        <begin position="148"/>
        <end position="168"/>
    </location>
</feature>
<evidence type="ECO:0000256" key="5">
    <source>
        <dbReference type="ARBA" id="ARBA00023065"/>
    </source>
</evidence>
<keyword evidence="11" id="KW-1185">Reference proteome</keyword>